<organism evidence="8 9">
    <name type="scientific">Microbacterium aurum</name>
    <dbReference type="NCBI Taxonomy" id="36805"/>
    <lineage>
        <taxon>Bacteria</taxon>
        <taxon>Bacillati</taxon>
        <taxon>Actinomycetota</taxon>
        <taxon>Actinomycetes</taxon>
        <taxon>Micrococcales</taxon>
        <taxon>Microbacteriaceae</taxon>
        <taxon>Microbacterium</taxon>
    </lineage>
</organism>
<dbReference type="SUPFAM" id="SSF88723">
    <property type="entry name" value="PIN domain-like"/>
    <property type="match status" value="1"/>
</dbReference>
<dbReference type="PANTHER" id="PTHR38826">
    <property type="entry name" value="RIBONUCLEASE VAPC13"/>
    <property type="match status" value="1"/>
</dbReference>
<reference evidence="8 9" key="1">
    <citation type="submission" date="2016-12" db="EMBL/GenBank/DDBJ databases">
        <title>Complete genome sequence of Microbacterium aurum KACC 15219.</title>
        <authorList>
            <person name="Jung Y."/>
            <person name="Shin J.-H."/>
            <person name="Lee Y.-J."/>
            <person name="Yi H."/>
            <person name="Bahn Y.-S."/>
            <person name="Kim J.F."/>
            <person name="Lee D.-W."/>
        </authorList>
    </citation>
    <scope>NUCLEOTIDE SEQUENCE [LARGE SCALE GENOMIC DNA]</scope>
    <source>
        <strain evidence="8 9">KACC 15219</strain>
    </source>
</reference>
<keyword evidence="1 6" id="KW-1277">Toxin-antitoxin system</keyword>
<accession>A0A1P8U5P5</accession>
<dbReference type="PANTHER" id="PTHR38826:SF5">
    <property type="entry name" value="RIBONUCLEASE VAPC13"/>
    <property type="match status" value="1"/>
</dbReference>
<dbReference type="Pfam" id="PF01850">
    <property type="entry name" value="PIN"/>
    <property type="match status" value="1"/>
</dbReference>
<protein>
    <recommendedName>
        <fullName evidence="6">Ribonuclease VapC</fullName>
        <shortName evidence="6">RNase VapC</shortName>
        <ecNumber evidence="6">3.1.-.-</ecNumber>
    </recommendedName>
    <alternativeName>
        <fullName evidence="6">Toxin VapC</fullName>
    </alternativeName>
</protein>
<keyword evidence="3 6" id="KW-0479">Metal-binding</keyword>
<comment type="similarity">
    <text evidence="6">Belongs to the PINc/VapC protein family.</text>
</comment>
<feature type="binding site" evidence="6">
    <location>
        <position position="99"/>
    </location>
    <ligand>
        <name>Mg(2+)</name>
        <dbReference type="ChEBI" id="CHEBI:18420"/>
    </ligand>
</feature>
<name>A0A1P8U5P5_9MICO</name>
<dbReference type="InterPro" id="IPR002716">
    <property type="entry name" value="PIN_dom"/>
</dbReference>
<keyword evidence="6" id="KW-0800">Toxin</keyword>
<comment type="function">
    <text evidence="6">Toxic component of a toxin-antitoxin (TA) system. An RNase.</text>
</comment>
<gene>
    <name evidence="6" type="primary">vapC</name>
    <name evidence="8" type="ORF">BOH66_03475</name>
</gene>
<dbReference type="Gene3D" id="3.40.50.1010">
    <property type="entry name" value="5'-nuclease"/>
    <property type="match status" value="1"/>
</dbReference>
<dbReference type="KEGG" id="maur:BOH66_03475"/>
<evidence type="ECO:0000313" key="8">
    <source>
        <dbReference type="EMBL" id="APZ33441.1"/>
    </source>
</evidence>
<feature type="binding site" evidence="6">
    <location>
        <position position="5"/>
    </location>
    <ligand>
        <name>Mg(2+)</name>
        <dbReference type="ChEBI" id="CHEBI:18420"/>
    </ligand>
</feature>
<dbReference type="GO" id="GO:0004540">
    <property type="term" value="F:RNA nuclease activity"/>
    <property type="evidence" value="ECO:0007669"/>
    <property type="project" value="InterPro"/>
</dbReference>
<dbReference type="GO" id="GO:0016787">
    <property type="term" value="F:hydrolase activity"/>
    <property type="evidence" value="ECO:0007669"/>
    <property type="project" value="UniProtKB-KW"/>
</dbReference>
<evidence type="ECO:0000256" key="2">
    <source>
        <dbReference type="ARBA" id="ARBA00022722"/>
    </source>
</evidence>
<evidence type="ECO:0000256" key="4">
    <source>
        <dbReference type="ARBA" id="ARBA00022801"/>
    </source>
</evidence>
<dbReference type="HAMAP" id="MF_00265">
    <property type="entry name" value="VapC_Nob1"/>
    <property type="match status" value="1"/>
</dbReference>
<evidence type="ECO:0000256" key="5">
    <source>
        <dbReference type="ARBA" id="ARBA00022842"/>
    </source>
</evidence>
<dbReference type="InterPro" id="IPR022907">
    <property type="entry name" value="VapC_family"/>
</dbReference>
<comment type="cofactor">
    <cofactor evidence="6">
        <name>Mg(2+)</name>
        <dbReference type="ChEBI" id="CHEBI:18420"/>
    </cofactor>
</comment>
<feature type="domain" description="PIN" evidence="7">
    <location>
        <begin position="2"/>
        <end position="127"/>
    </location>
</feature>
<evidence type="ECO:0000256" key="3">
    <source>
        <dbReference type="ARBA" id="ARBA00022723"/>
    </source>
</evidence>
<dbReference type="Proteomes" id="UP000187185">
    <property type="component" value="Chromosome"/>
</dbReference>
<evidence type="ECO:0000256" key="1">
    <source>
        <dbReference type="ARBA" id="ARBA00022649"/>
    </source>
</evidence>
<keyword evidence="2 6" id="KW-0540">Nuclease</keyword>
<keyword evidence="9" id="KW-1185">Reference proteome</keyword>
<keyword evidence="4 6" id="KW-0378">Hydrolase</keyword>
<dbReference type="EMBL" id="CP018762">
    <property type="protein sequence ID" value="APZ33441.1"/>
    <property type="molecule type" value="Genomic_DNA"/>
</dbReference>
<dbReference type="InterPro" id="IPR029060">
    <property type="entry name" value="PIN-like_dom_sf"/>
</dbReference>
<dbReference type="GO" id="GO:0000287">
    <property type="term" value="F:magnesium ion binding"/>
    <property type="evidence" value="ECO:0007669"/>
    <property type="project" value="UniProtKB-UniRule"/>
</dbReference>
<keyword evidence="5 6" id="KW-0460">Magnesium</keyword>
<dbReference type="AlphaFoldDB" id="A0A1P8U5P5"/>
<dbReference type="OrthoDB" id="5072366at2"/>
<dbReference type="GO" id="GO:0090729">
    <property type="term" value="F:toxin activity"/>
    <property type="evidence" value="ECO:0007669"/>
    <property type="project" value="UniProtKB-KW"/>
</dbReference>
<dbReference type="RefSeq" id="WP_076689330.1">
    <property type="nucleotide sequence ID" value="NZ_CP018762.1"/>
</dbReference>
<dbReference type="EC" id="3.1.-.-" evidence="6"/>
<evidence type="ECO:0000313" key="9">
    <source>
        <dbReference type="Proteomes" id="UP000187185"/>
    </source>
</evidence>
<proteinExistence type="inferred from homology"/>
<evidence type="ECO:0000256" key="6">
    <source>
        <dbReference type="HAMAP-Rule" id="MF_00265"/>
    </source>
</evidence>
<evidence type="ECO:0000259" key="7">
    <source>
        <dbReference type="Pfam" id="PF01850"/>
    </source>
</evidence>
<dbReference type="InterPro" id="IPR052106">
    <property type="entry name" value="PINc/VapC_TA"/>
</dbReference>
<sequence>MILLDTSVLVYAVGSDHPLQSRCRALIAAIGDGRVSATTTVEVLQEFAHVRARRRGRQDAAELTERFAALLAPLVPLEAEDLERGMEVFRRHESLGAFDAVLAATAMRREHITGLVSADRAFADVARLRHLDPASSDFDAELGIR</sequence>